<accession>A0AAU9VNW7</accession>
<keyword evidence="2" id="KW-1185">Reference proteome</keyword>
<protein>
    <submittedName>
        <fullName evidence="1">Uncharacterized protein</fullName>
    </submittedName>
</protein>
<organism evidence="1 2">
    <name type="scientific">Pocillopora meandrina</name>
    <dbReference type="NCBI Taxonomy" id="46732"/>
    <lineage>
        <taxon>Eukaryota</taxon>
        <taxon>Metazoa</taxon>
        <taxon>Cnidaria</taxon>
        <taxon>Anthozoa</taxon>
        <taxon>Hexacorallia</taxon>
        <taxon>Scleractinia</taxon>
        <taxon>Astrocoeniina</taxon>
        <taxon>Pocilloporidae</taxon>
        <taxon>Pocillopora</taxon>
    </lineage>
</organism>
<name>A0AAU9VNW7_9CNID</name>
<gene>
    <name evidence="1" type="ORF">PMEA_00010577</name>
</gene>
<dbReference type="AlphaFoldDB" id="A0AAU9VNW7"/>
<dbReference type="Proteomes" id="UP001159428">
    <property type="component" value="Unassembled WGS sequence"/>
</dbReference>
<dbReference type="EMBL" id="CALNXJ010000002">
    <property type="protein sequence ID" value="CAH3034309.1"/>
    <property type="molecule type" value="Genomic_DNA"/>
</dbReference>
<proteinExistence type="predicted"/>
<comment type="caution">
    <text evidence="1">The sequence shown here is derived from an EMBL/GenBank/DDBJ whole genome shotgun (WGS) entry which is preliminary data.</text>
</comment>
<reference evidence="1 2" key="1">
    <citation type="submission" date="2022-05" db="EMBL/GenBank/DDBJ databases">
        <authorList>
            <consortium name="Genoscope - CEA"/>
            <person name="William W."/>
        </authorList>
    </citation>
    <scope>NUCLEOTIDE SEQUENCE [LARGE SCALE GENOMIC DNA]</scope>
</reference>
<evidence type="ECO:0000313" key="1">
    <source>
        <dbReference type="EMBL" id="CAH3034309.1"/>
    </source>
</evidence>
<sequence length="216" mass="24833">MRFPNCDTTGKLEIDCLSITKPIKPVTMGTTMSSVGLANKPPALPPVKQNNTAVIATAQSPPDYKFEHFTKLCQHYQEQKKILQVQIRTEVHNWQKVAENGDEGTECREKILGLLSQFREAQKQQDMLIEKEKLRLDAFRNCINEDTTNRIKKRLTFFQKLNKQHEALLEHIRQDIQECRMICKRFNDSSGRSKGFETWIKCPASPAYDYGSIGSL</sequence>
<evidence type="ECO:0000313" key="2">
    <source>
        <dbReference type="Proteomes" id="UP001159428"/>
    </source>
</evidence>